<dbReference type="Proteomes" id="UP001287286">
    <property type="component" value="Unassembled WGS sequence"/>
</dbReference>
<sequence>MTPPPRQATVPPPACVWGGLDRTCASFGRGTRNALLVTTGARYKERPQRWSLETITWLKSSPSPGIRPPDGGKGQESWKYAIWLMMYDTYKRVAISARKGSRRKVQLRFDGGSGHGKAAAVVEESELASVGRAMTTGPTGLSPTDASRGWAMASTRLYDEDVDGELSPLSQEHSRDETHAGISWDFFNDTQQFESLDGNSNTADVGFLQLCEEAFSITAKRQVISVGGDTYALTGNDGACVDLTEPLMDILVISGQAYRVVDPAGDCDIMIAKFTSITDVQRYFGPVLSNLAQPLGSSATKMANEVKNYFLSPSWDYAPDGKPGVTIALWNIVSSPTNMVPPLAAASTVPTDNQTGETSKHSFEWIREHDKEKKFGVWTKFLSTILGLGIDIGHKRKTSIHDLYTFKAMVTKEAFPTDGYLEKMAQEGAVRKYLERFDFKKPVYIVVGTKSVSGTNVKQIRKKEGSIDSALSADLMQRGAPVSLGPEFVVSNNNHDTIGFKGSSDFVFAFRIRKILVTREFRIRDQDDVEGGALGEYYDQPEEKPVIKGLEGSDSKGANFAGSQEEMVEDDEEQVCVTVLGDAL</sequence>
<proteinExistence type="predicted"/>
<comment type="caution">
    <text evidence="1">The sequence shown here is derived from an EMBL/GenBank/DDBJ whole genome shotgun (WGS) entry which is preliminary data.</text>
</comment>
<gene>
    <name evidence="1" type="ORF">Purlil1_12535</name>
</gene>
<accession>A0ABR0BGN6</accession>
<evidence type="ECO:0000313" key="2">
    <source>
        <dbReference type="Proteomes" id="UP001287286"/>
    </source>
</evidence>
<organism evidence="1 2">
    <name type="scientific">Purpureocillium lilacinum</name>
    <name type="common">Paecilomyces lilacinus</name>
    <dbReference type="NCBI Taxonomy" id="33203"/>
    <lineage>
        <taxon>Eukaryota</taxon>
        <taxon>Fungi</taxon>
        <taxon>Dikarya</taxon>
        <taxon>Ascomycota</taxon>
        <taxon>Pezizomycotina</taxon>
        <taxon>Sordariomycetes</taxon>
        <taxon>Hypocreomycetidae</taxon>
        <taxon>Hypocreales</taxon>
        <taxon>Ophiocordycipitaceae</taxon>
        <taxon>Purpureocillium</taxon>
    </lineage>
</organism>
<protein>
    <submittedName>
        <fullName evidence="1">Uncharacterized protein</fullName>
    </submittedName>
</protein>
<reference evidence="1 2" key="1">
    <citation type="journal article" date="2024" name="Microbiol. Resour. Announc.">
        <title>Genome annotations for the ascomycete fungi Trichoderma harzianum, Trichoderma aggressivum, and Purpureocillium lilacinum.</title>
        <authorList>
            <person name="Beijen E.P.W."/>
            <person name="Ohm R.A."/>
        </authorList>
    </citation>
    <scope>NUCLEOTIDE SEQUENCE [LARGE SCALE GENOMIC DNA]</scope>
    <source>
        <strain evidence="1 2">CBS 150709</strain>
    </source>
</reference>
<evidence type="ECO:0000313" key="1">
    <source>
        <dbReference type="EMBL" id="KAK4076880.1"/>
    </source>
</evidence>
<name>A0ABR0BGN6_PURLI</name>
<keyword evidence="2" id="KW-1185">Reference proteome</keyword>
<dbReference type="EMBL" id="JAWRVI010000110">
    <property type="protein sequence ID" value="KAK4076880.1"/>
    <property type="molecule type" value="Genomic_DNA"/>
</dbReference>